<evidence type="ECO:0000259" key="1">
    <source>
        <dbReference type="Pfam" id="PF00583"/>
    </source>
</evidence>
<comment type="caution">
    <text evidence="2">The sequence shown here is derived from an EMBL/GenBank/DDBJ whole genome shotgun (WGS) entry which is preliminary data.</text>
</comment>
<dbReference type="CDD" id="cd04301">
    <property type="entry name" value="NAT_SF"/>
    <property type="match status" value="1"/>
</dbReference>
<organism evidence="2 3">
    <name type="scientific">Neocucurbitaria cava</name>
    <dbReference type="NCBI Taxonomy" id="798079"/>
    <lineage>
        <taxon>Eukaryota</taxon>
        <taxon>Fungi</taxon>
        <taxon>Dikarya</taxon>
        <taxon>Ascomycota</taxon>
        <taxon>Pezizomycotina</taxon>
        <taxon>Dothideomycetes</taxon>
        <taxon>Pleosporomycetidae</taxon>
        <taxon>Pleosporales</taxon>
        <taxon>Pleosporineae</taxon>
        <taxon>Cucurbitariaceae</taxon>
        <taxon>Neocucurbitaria</taxon>
    </lineage>
</organism>
<reference evidence="2" key="1">
    <citation type="submission" date="2022-10" db="EMBL/GenBank/DDBJ databases">
        <title>Tapping the CABI collections for fungal endophytes: first genome assemblies for Collariella, Neodidymelliopsis, Ascochyta clinopodiicola, Didymella pomorum, Didymosphaeria variabile, Neocosmospora piperis and Neocucurbitaria cava.</title>
        <authorList>
            <person name="Hill R."/>
        </authorList>
    </citation>
    <scope>NUCLEOTIDE SEQUENCE</scope>
    <source>
        <strain evidence="2">IMI 356814</strain>
    </source>
</reference>
<dbReference type="InterPro" id="IPR000182">
    <property type="entry name" value="GNAT_dom"/>
</dbReference>
<dbReference type="PANTHER" id="PTHR42791">
    <property type="entry name" value="GNAT FAMILY ACETYLTRANSFERASE"/>
    <property type="match status" value="1"/>
</dbReference>
<sequence>MPLRYATPSDEAAMVSTCTAAFFDEPLFGPLMHPYRHKYPNDVKIFWHEKIRQEWKTPSNKIIVATTTEAGNELVVGVAVWQRQGDDEGAKRVEKEWVDIGPDAFPPLPSTLNRALDPSTRTILEDSYPYFSHHWNPSTNSIPRSRNYYLSLCCVHPLYERRGFGYELVRWGLDKARDESVHASVLASYNNDPFYLRCGFDEVVANCTEGEGNPLSEVKGGSILFMWAKGPIEETNDISKRP</sequence>
<dbReference type="EMBL" id="JAPEUY010000017">
    <property type="protein sequence ID" value="KAJ4364578.1"/>
    <property type="molecule type" value="Genomic_DNA"/>
</dbReference>
<name>A0A9W8Y0D5_9PLEO</name>
<dbReference type="SUPFAM" id="SSF55729">
    <property type="entry name" value="Acyl-CoA N-acyltransferases (Nat)"/>
    <property type="match status" value="1"/>
</dbReference>
<dbReference type="AlphaFoldDB" id="A0A9W8Y0D5"/>
<dbReference type="OrthoDB" id="2115692at2759"/>
<accession>A0A9W8Y0D5</accession>
<keyword evidence="3" id="KW-1185">Reference proteome</keyword>
<dbReference type="Pfam" id="PF00583">
    <property type="entry name" value="Acetyltransf_1"/>
    <property type="match status" value="1"/>
</dbReference>
<dbReference type="InterPro" id="IPR052523">
    <property type="entry name" value="Trichothecene_AcTrans"/>
</dbReference>
<feature type="domain" description="N-acetyltransferase" evidence="1">
    <location>
        <begin position="144"/>
        <end position="200"/>
    </location>
</feature>
<dbReference type="Gene3D" id="3.40.630.30">
    <property type="match status" value="1"/>
</dbReference>
<dbReference type="GO" id="GO:0016747">
    <property type="term" value="F:acyltransferase activity, transferring groups other than amino-acyl groups"/>
    <property type="evidence" value="ECO:0007669"/>
    <property type="project" value="InterPro"/>
</dbReference>
<protein>
    <recommendedName>
        <fullName evidence="1">N-acetyltransferase domain-containing protein</fullName>
    </recommendedName>
</protein>
<evidence type="ECO:0000313" key="3">
    <source>
        <dbReference type="Proteomes" id="UP001140560"/>
    </source>
</evidence>
<dbReference type="PANTHER" id="PTHR42791:SF16">
    <property type="entry name" value="N-ACETYLTRANSFERASE DOMAIN-CONTAINING PROTEIN"/>
    <property type="match status" value="1"/>
</dbReference>
<evidence type="ECO:0000313" key="2">
    <source>
        <dbReference type="EMBL" id="KAJ4364578.1"/>
    </source>
</evidence>
<gene>
    <name evidence="2" type="ORF">N0V83_009174</name>
</gene>
<dbReference type="InterPro" id="IPR016181">
    <property type="entry name" value="Acyl_CoA_acyltransferase"/>
</dbReference>
<proteinExistence type="predicted"/>
<dbReference type="Proteomes" id="UP001140560">
    <property type="component" value="Unassembled WGS sequence"/>
</dbReference>